<dbReference type="SUPFAM" id="SSF54523">
    <property type="entry name" value="Pili subunits"/>
    <property type="match status" value="1"/>
</dbReference>
<dbReference type="EMBL" id="JAWDIO010000002">
    <property type="protein sequence ID" value="MDU0354515.1"/>
    <property type="molecule type" value="Genomic_DNA"/>
</dbReference>
<keyword evidence="1" id="KW-0812">Transmembrane</keyword>
<dbReference type="InterPro" id="IPR012902">
    <property type="entry name" value="N_methyl_site"/>
</dbReference>
<keyword evidence="1" id="KW-1133">Transmembrane helix</keyword>
<keyword evidence="3" id="KW-1185">Reference proteome</keyword>
<sequence>MNTAINLASDRARLNRGFTLIELIIVIVILGILAVTAVPKFIDISSDAEAGVLKNIAGQLKSANDLIYAKSVITGQNNKERDNDSTDEVTGVTVGGTFIATVYGTPWLYSGAAVKNIIDIDILDEGFNDQNKSCEYNGDFCFMIFNSSSAPTVLGLSFSPGAASVIYPKSRSVSDNCYAYHIFDRTDNTAWTGSVTTGC</sequence>
<keyword evidence="1" id="KW-0472">Membrane</keyword>
<dbReference type="Gene3D" id="3.30.700.10">
    <property type="entry name" value="Glycoprotein, Type 4 Pilin"/>
    <property type="match status" value="1"/>
</dbReference>
<dbReference type="NCBIfam" id="TIGR02532">
    <property type="entry name" value="IV_pilin_GFxxxE"/>
    <property type="match status" value="1"/>
</dbReference>
<accession>A0ABU3SWY9</accession>
<dbReference type="PROSITE" id="PS00409">
    <property type="entry name" value="PROKAR_NTER_METHYL"/>
    <property type="match status" value="1"/>
</dbReference>
<feature type="transmembrane region" description="Helical" evidence="1">
    <location>
        <begin position="20"/>
        <end position="38"/>
    </location>
</feature>
<dbReference type="Proteomes" id="UP001247805">
    <property type="component" value="Unassembled WGS sequence"/>
</dbReference>
<name>A0ABU3SWY9_9ALTE</name>
<organism evidence="2 3">
    <name type="scientific">Paraglaciecola aquimarina</name>
    <dbReference type="NCBI Taxonomy" id="1235557"/>
    <lineage>
        <taxon>Bacteria</taxon>
        <taxon>Pseudomonadati</taxon>
        <taxon>Pseudomonadota</taxon>
        <taxon>Gammaproteobacteria</taxon>
        <taxon>Alteromonadales</taxon>
        <taxon>Alteromonadaceae</taxon>
        <taxon>Paraglaciecola</taxon>
    </lineage>
</organism>
<evidence type="ECO:0000313" key="2">
    <source>
        <dbReference type="EMBL" id="MDU0354515.1"/>
    </source>
</evidence>
<evidence type="ECO:0000256" key="1">
    <source>
        <dbReference type="SAM" id="Phobius"/>
    </source>
</evidence>
<proteinExistence type="predicted"/>
<dbReference type="RefSeq" id="WP_316026109.1">
    <property type="nucleotide sequence ID" value="NZ_JAWDIO010000002.1"/>
</dbReference>
<reference evidence="2 3" key="1">
    <citation type="submission" date="2023-10" db="EMBL/GenBank/DDBJ databases">
        <title>Glaciecola aquimarina strain GGW-M5 nov., isolated from a coastal seawater.</title>
        <authorList>
            <person name="Bayburt H."/>
            <person name="Kim J.M."/>
            <person name="Choi B.J."/>
            <person name="Jeon C.O."/>
        </authorList>
    </citation>
    <scope>NUCLEOTIDE SEQUENCE [LARGE SCALE GENOMIC DNA]</scope>
    <source>
        <strain evidence="2 3">KCTC 32108</strain>
    </source>
</reference>
<comment type="caution">
    <text evidence="2">The sequence shown here is derived from an EMBL/GenBank/DDBJ whole genome shotgun (WGS) entry which is preliminary data.</text>
</comment>
<protein>
    <submittedName>
        <fullName evidence="2">Prepilin-type N-terminal cleavage/methylation domain-containing protein</fullName>
    </submittedName>
</protein>
<dbReference type="InterPro" id="IPR045584">
    <property type="entry name" value="Pilin-like"/>
</dbReference>
<gene>
    <name evidence="2" type="ORF">RS130_11730</name>
</gene>
<evidence type="ECO:0000313" key="3">
    <source>
        <dbReference type="Proteomes" id="UP001247805"/>
    </source>
</evidence>
<dbReference type="Pfam" id="PF07963">
    <property type="entry name" value="N_methyl"/>
    <property type="match status" value="1"/>
</dbReference>